<dbReference type="OrthoDB" id="9803187at2"/>
<gene>
    <name evidence="2" type="ORF">N780_13730</name>
</gene>
<proteinExistence type="inferred from homology"/>
<sequence>MATTVKEDIKHIVDEWIESSYLNKGDLFVVGCSTSEVAGEHIGTSGSARIAEDLFEELMRLKEESGIHIAFQCCEHLNRALVLERAVMREHRLEEVSVIPVRSAGGSMATHAYHHLNDPVVVEEITANAGIDIGDTFIGMHIKKVAVPVRFKQKKIGEAHVTSVRSRPKLIGGNRAVYTIEQQSSVTCD</sequence>
<evidence type="ECO:0000256" key="1">
    <source>
        <dbReference type="HAMAP-Rule" id="MF_00800"/>
    </source>
</evidence>
<comment type="similarity">
    <text evidence="1">Belongs to the UPF0340 family.</text>
</comment>
<dbReference type="Proteomes" id="UP000030153">
    <property type="component" value="Unassembled WGS sequence"/>
</dbReference>
<dbReference type="InterPro" id="IPR028345">
    <property type="entry name" value="Antibiotic_NAT-like"/>
</dbReference>
<accession>A0A0A2V0Y0</accession>
<dbReference type="AlphaFoldDB" id="A0A0A2V0Y0"/>
<dbReference type="RefSeq" id="WP_036780004.1">
    <property type="nucleotide sequence ID" value="NZ_AVBG01000002.1"/>
</dbReference>
<name>A0A0A2V0Y0_9BACI</name>
<dbReference type="PIRSF" id="PIRSF007510">
    <property type="entry name" value="UCP007510"/>
    <property type="match status" value="1"/>
</dbReference>
<comment type="caution">
    <text evidence="2">The sequence shown here is derived from an EMBL/GenBank/DDBJ whole genome shotgun (WGS) entry which is preliminary data.</text>
</comment>
<evidence type="ECO:0000313" key="3">
    <source>
        <dbReference type="Proteomes" id="UP000030153"/>
    </source>
</evidence>
<dbReference type="STRING" id="1385513.N780_13730"/>
<evidence type="ECO:0000313" key="2">
    <source>
        <dbReference type="EMBL" id="KGP92451.1"/>
    </source>
</evidence>
<dbReference type="NCBIfam" id="TIGR01440">
    <property type="entry name" value="TIGR01440 family protein"/>
    <property type="match status" value="1"/>
</dbReference>
<reference evidence="2 3" key="1">
    <citation type="submission" date="2013-08" db="EMBL/GenBank/DDBJ databases">
        <title>Genome of Pontibacillus chungwhensis.</title>
        <authorList>
            <person name="Wang Q."/>
            <person name="Wang G."/>
        </authorList>
    </citation>
    <scope>NUCLEOTIDE SEQUENCE [LARGE SCALE GENOMIC DNA]</scope>
    <source>
        <strain evidence="2 3">BH030062</strain>
    </source>
</reference>
<keyword evidence="3" id="KW-1185">Reference proteome</keyword>
<dbReference type="HAMAP" id="MF_00800">
    <property type="entry name" value="UPF0340"/>
    <property type="match status" value="1"/>
</dbReference>
<organism evidence="2 3">
    <name type="scientific">Pontibacillus chungwhensis BH030062</name>
    <dbReference type="NCBI Taxonomy" id="1385513"/>
    <lineage>
        <taxon>Bacteria</taxon>
        <taxon>Bacillati</taxon>
        <taxon>Bacillota</taxon>
        <taxon>Bacilli</taxon>
        <taxon>Bacillales</taxon>
        <taxon>Bacillaceae</taxon>
        <taxon>Pontibacillus</taxon>
    </lineage>
</organism>
<dbReference type="Gene3D" id="3.40.50.10360">
    <property type="entry name" value="Hypothetical protein TT1679"/>
    <property type="match status" value="1"/>
</dbReference>
<dbReference type="eggNOG" id="COG4475">
    <property type="taxonomic scope" value="Bacteria"/>
</dbReference>
<dbReference type="Pfam" id="PF04260">
    <property type="entry name" value="DUF436"/>
    <property type="match status" value="1"/>
</dbReference>
<dbReference type="InterPro" id="IPR006340">
    <property type="entry name" value="DUF436"/>
</dbReference>
<dbReference type="SUPFAM" id="SSF110710">
    <property type="entry name" value="TTHA0583/YokD-like"/>
    <property type="match status" value="1"/>
</dbReference>
<dbReference type="EMBL" id="AVBG01000002">
    <property type="protein sequence ID" value="KGP92451.1"/>
    <property type="molecule type" value="Genomic_DNA"/>
</dbReference>
<protein>
    <recommendedName>
        <fullName evidence="1">UPF0340 protein N780_13730</fullName>
    </recommendedName>
</protein>